<evidence type="ECO:0000313" key="4">
    <source>
        <dbReference type="Proteomes" id="UP000249799"/>
    </source>
</evidence>
<sequence>MKIKYAVALLLVGLMGACGGDGDTGAKGEKDSGGHQNTEDTGVDGEEEDAEVIDETPSQDLGKACNLACNYSPCAVQDSDCDGGICVRHGELNASYCSQPCVTSCAPGYSCVEIEDEGLSVCLSDEPECGNGAVEFGEACDGEEGCSQDCLTYTEPVDEATLSGGSITEAIHDGEAQTTEGLEPTVKAHNIENWLFFSAQNYGFTYGMGMPQAGDPAPQKLLVEAGLLENVGGNTCQFNGTAMATITSYDYAAKKIAGQASFTMTCMGYCDPCAAEFPLEMSFDLDWVEGEH</sequence>
<feature type="signal peptide" evidence="2">
    <location>
        <begin position="1"/>
        <end position="19"/>
    </location>
</feature>
<gene>
    <name evidence="3" type="ORF">DN745_14220</name>
</gene>
<dbReference type="AlphaFoldDB" id="A0A2Z4FN45"/>
<dbReference type="OrthoDB" id="5512491at2"/>
<evidence type="ECO:0000256" key="2">
    <source>
        <dbReference type="SAM" id="SignalP"/>
    </source>
</evidence>
<dbReference type="PROSITE" id="PS51257">
    <property type="entry name" value="PROKAR_LIPOPROTEIN"/>
    <property type="match status" value="1"/>
</dbReference>
<evidence type="ECO:0008006" key="5">
    <source>
        <dbReference type="Google" id="ProtNLM"/>
    </source>
</evidence>
<evidence type="ECO:0000313" key="3">
    <source>
        <dbReference type="EMBL" id="AWV90421.1"/>
    </source>
</evidence>
<dbReference type="KEGG" id="bsed:DN745_14220"/>
<reference evidence="3 4" key="1">
    <citation type="submission" date="2018-06" db="EMBL/GenBank/DDBJ databases">
        <title>Lujinxingia sediminis gen. nov. sp. nov., a new facultative anaerobic member of the class Deltaproteobacteria, and proposal of Lujinxingaceae fam. nov.</title>
        <authorList>
            <person name="Guo L.-Y."/>
            <person name="Li C.-M."/>
            <person name="Wang S."/>
            <person name="Du Z.-J."/>
        </authorList>
    </citation>
    <scope>NUCLEOTIDE SEQUENCE [LARGE SCALE GENOMIC DNA]</scope>
    <source>
        <strain evidence="3 4">FA350</strain>
    </source>
</reference>
<accession>A0A2Z4FN45</accession>
<feature type="compositionally biased region" description="Acidic residues" evidence="1">
    <location>
        <begin position="41"/>
        <end position="50"/>
    </location>
</feature>
<proteinExistence type="predicted"/>
<feature type="chain" id="PRO_5016402513" description="4Fe-4S ferredoxin-type domain-containing protein" evidence="2">
    <location>
        <begin position="20"/>
        <end position="292"/>
    </location>
</feature>
<dbReference type="Proteomes" id="UP000249799">
    <property type="component" value="Chromosome"/>
</dbReference>
<name>A0A2Z4FN45_9DELT</name>
<dbReference type="EMBL" id="CP030032">
    <property type="protein sequence ID" value="AWV90421.1"/>
    <property type="molecule type" value="Genomic_DNA"/>
</dbReference>
<protein>
    <recommendedName>
        <fullName evidence="5">4Fe-4S ferredoxin-type domain-containing protein</fullName>
    </recommendedName>
</protein>
<evidence type="ECO:0000256" key="1">
    <source>
        <dbReference type="SAM" id="MobiDB-lite"/>
    </source>
</evidence>
<organism evidence="3 4">
    <name type="scientific">Bradymonas sediminis</name>
    <dbReference type="NCBI Taxonomy" id="1548548"/>
    <lineage>
        <taxon>Bacteria</taxon>
        <taxon>Deltaproteobacteria</taxon>
        <taxon>Bradymonadales</taxon>
        <taxon>Bradymonadaceae</taxon>
        <taxon>Bradymonas</taxon>
    </lineage>
</organism>
<keyword evidence="4" id="KW-1185">Reference proteome</keyword>
<keyword evidence="2" id="KW-0732">Signal</keyword>
<feature type="region of interest" description="Disordered" evidence="1">
    <location>
        <begin position="25"/>
        <end position="50"/>
    </location>
</feature>